<keyword evidence="1" id="KW-0812">Transmembrane</keyword>
<dbReference type="HOGENOM" id="CLU_1591462_0_0_9"/>
<dbReference type="AlphaFoldDB" id="A0A075QZ91"/>
<protein>
    <submittedName>
        <fullName evidence="2">Uncharacterized protein</fullName>
    </submittedName>
</protein>
<evidence type="ECO:0000313" key="2">
    <source>
        <dbReference type="EMBL" id="AIG24531.1"/>
    </source>
</evidence>
<organism evidence="2 3">
    <name type="scientific">Brevibacillus laterosporus LMG 15441</name>
    <dbReference type="NCBI Taxonomy" id="1042163"/>
    <lineage>
        <taxon>Bacteria</taxon>
        <taxon>Bacillati</taxon>
        <taxon>Bacillota</taxon>
        <taxon>Bacilli</taxon>
        <taxon>Bacillales</taxon>
        <taxon>Paenibacillaceae</taxon>
        <taxon>Brevibacillus</taxon>
    </lineage>
</organism>
<dbReference type="STRING" id="1042163.BRLA_c001160"/>
<keyword evidence="1" id="KW-0472">Membrane</keyword>
<keyword evidence="1" id="KW-1133">Transmembrane helix</keyword>
<name>A0A075QZ91_BRELA</name>
<proteinExistence type="predicted"/>
<feature type="transmembrane region" description="Helical" evidence="1">
    <location>
        <begin position="20"/>
        <end position="38"/>
    </location>
</feature>
<dbReference type="Proteomes" id="UP000005850">
    <property type="component" value="Chromosome"/>
</dbReference>
<evidence type="ECO:0000256" key="1">
    <source>
        <dbReference type="SAM" id="Phobius"/>
    </source>
</evidence>
<dbReference type="EMBL" id="CP007806">
    <property type="protein sequence ID" value="AIG24531.1"/>
    <property type="molecule type" value="Genomic_DNA"/>
</dbReference>
<gene>
    <name evidence="2" type="ORF">BRLA_c001160</name>
</gene>
<dbReference type="KEGG" id="blr:BRLA_c001160"/>
<reference evidence="2 3" key="1">
    <citation type="journal article" date="2011" name="J. Bacteriol.">
        <title>Genome sequence of Brevibacillus laterosporus LMG 15441, a pathogen of invertebrates.</title>
        <authorList>
            <person name="Djukic M."/>
            <person name="Poehlein A."/>
            <person name="Thurmer A."/>
            <person name="Daniel R."/>
        </authorList>
    </citation>
    <scope>NUCLEOTIDE SEQUENCE [LARGE SCALE GENOMIC DNA]</scope>
    <source>
        <strain evidence="2 3">LMG 15441</strain>
    </source>
</reference>
<dbReference type="RefSeq" id="WP_003333859.1">
    <property type="nucleotide sequence ID" value="NZ_CP007806.1"/>
</dbReference>
<keyword evidence="3" id="KW-1185">Reference proteome</keyword>
<sequence>MTSMSLRRIIEEERGSILPTSLFFLICLCLLLSMVLFMQQVDVTQMRMQHTADIIVKGARTAGQWIEVDSETKRERALLITTTEEAKRKKASIIRGAREEADILYRLNKPGLDQIAGDISITHQKGEKASLYTQGIYHLAIELKKKIYMLFEERELLFRRTSQAGIRKIAK</sequence>
<evidence type="ECO:0000313" key="3">
    <source>
        <dbReference type="Proteomes" id="UP000005850"/>
    </source>
</evidence>
<accession>A0A075QZ91</accession>